<sequence>QYNLEVIGNTYEDMLEQGKLLYKMFNPVAGNVYVKIPVNPCIKKNSSNNFDGIKVIKALSNMGIPTNCTLIFTPEQALLATKAVARIVSPFVGRIDDYIKLKNNIKTSKDSYYPSKGLEKEGIFFEDNGIVSGVELIAQIKKIFNNYKILDTKILAACIRNPRQVSEFALAGADIATLPLLVIDRLLVHYKTQECMKKFTEDIVLEYEILFSI</sequence>
<dbReference type="PANTHER" id="PTHR10683">
    <property type="entry name" value="TRANSALDOLASE"/>
    <property type="match status" value="1"/>
</dbReference>
<feature type="non-terminal residue" evidence="2">
    <location>
        <position position="1"/>
    </location>
</feature>
<dbReference type="GO" id="GO:0005975">
    <property type="term" value="P:carbohydrate metabolic process"/>
    <property type="evidence" value="ECO:0007669"/>
    <property type="project" value="InterPro"/>
</dbReference>
<organism evidence="2">
    <name type="scientific">marine sediment metagenome</name>
    <dbReference type="NCBI Taxonomy" id="412755"/>
    <lineage>
        <taxon>unclassified sequences</taxon>
        <taxon>metagenomes</taxon>
        <taxon>ecological metagenomes</taxon>
    </lineage>
</organism>
<dbReference type="InterPro" id="IPR013785">
    <property type="entry name" value="Aldolase_TIM"/>
</dbReference>
<dbReference type="PANTHER" id="PTHR10683:SF40">
    <property type="entry name" value="FRUCTOSE-6-PHOSPHATE ALDOLASE 1-RELATED"/>
    <property type="match status" value="1"/>
</dbReference>
<reference evidence="2" key="1">
    <citation type="journal article" date="2014" name="Front. Microbiol.">
        <title>High frequency of phylogenetically diverse reductive dehalogenase-homologous genes in deep subseafloor sedimentary metagenomes.</title>
        <authorList>
            <person name="Kawai M."/>
            <person name="Futagami T."/>
            <person name="Toyoda A."/>
            <person name="Takaki Y."/>
            <person name="Nishi S."/>
            <person name="Hori S."/>
            <person name="Arai W."/>
            <person name="Tsubouchi T."/>
            <person name="Morono Y."/>
            <person name="Uchiyama I."/>
            <person name="Ito T."/>
            <person name="Fujiyama A."/>
            <person name="Inagaki F."/>
            <person name="Takami H."/>
        </authorList>
    </citation>
    <scope>NUCLEOTIDE SEQUENCE</scope>
    <source>
        <strain evidence="2">Expedition CK06-06</strain>
    </source>
</reference>
<name>X1N7G9_9ZZZZ</name>
<dbReference type="InterPro" id="IPR001585">
    <property type="entry name" value="TAL/FSA"/>
</dbReference>
<evidence type="ECO:0000313" key="2">
    <source>
        <dbReference type="EMBL" id="GAI14574.1"/>
    </source>
</evidence>
<gene>
    <name evidence="2" type="ORF">S06H3_18378</name>
</gene>
<dbReference type="AlphaFoldDB" id="X1N7G9"/>
<dbReference type="Gene3D" id="3.20.20.70">
    <property type="entry name" value="Aldolase class I"/>
    <property type="match status" value="1"/>
</dbReference>
<dbReference type="EMBL" id="BARV01009287">
    <property type="protein sequence ID" value="GAI14574.1"/>
    <property type="molecule type" value="Genomic_DNA"/>
</dbReference>
<evidence type="ECO:0000256" key="1">
    <source>
        <dbReference type="ARBA" id="ARBA00023270"/>
    </source>
</evidence>
<dbReference type="SUPFAM" id="SSF51569">
    <property type="entry name" value="Aldolase"/>
    <property type="match status" value="1"/>
</dbReference>
<evidence type="ECO:0008006" key="3">
    <source>
        <dbReference type="Google" id="ProtNLM"/>
    </source>
</evidence>
<accession>X1N7G9</accession>
<keyword evidence="1" id="KW-0704">Schiff base</keyword>
<protein>
    <recommendedName>
        <fullName evidence="3">Transaldolase</fullName>
    </recommendedName>
</protein>
<dbReference type="Pfam" id="PF00923">
    <property type="entry name" value="TAL_FSA"/>
    <property type="match status" value="1"/>
</dbReference>
<comment type="caution">
    <text evidence="2">The sequence shown here is derived from an EMBL/GenBank/DDBJ whole genome shotgun (WGS) entry which is preliminary data.</text>
</comment>
<proteinExistence type="predicted"/>